<dbReference type="EMBL" id="DS566052">
    <property type="status" value="NOT_ANNOTATED_CDS"/>
    <property type="molecule type" value="Genomic_DNA"/>
</dbReference>
<evidence type="ECO:0000313" key="5">
    <source>
        <dbReference type="Proteomes" id="UP000005238"/>
    </source>
</evidence>
<dbReference type="InterPro" id="IPR011009">
    <property type="entry name" value="Kinase-like_dom_sf"/>
</dbReference>
<dbReference type="SUPFAM" id="SSF56112">
    <property type="entry name" value="Protein kinase-like (PK-like)"/>
    <property type="match status" value="1"/>
</dbReference>
<dbReference type="Pfam" id="PF00069">
    <property type="entry name" value="Pkinase"/>
    <property type="match status" value="1"/>
</dbReference>
<protein>
    <recommendedName>
        <fullName evidence="3">Protein kinase domain-containing protein</fullName>
    </recommendedName>
</protein>
<accession>H3GUT7</accession>
<dbReference type="PANTHER" id="PTHR44329:SF214">
    <property type="entry name" value="PROTEIN KINASE DOMAIN-CONTAINING PROTEIN"/>
    <property type="match status" value="1"/>
</dbReference>
<dbReference type="EnsemblProtists" id="Phyra81021">
    <property type="protein sequence ID" value="Phyra81021"/>
    <property type="gene ID" value="Phyra81021"/>
</dbReference>
<dbReference type="AlphaFoldDB" id="H3GUT7"/>
<dbReference type="OMA" id="ILWSAGW"/>
<reference evidence="4" key="2">
    <citation type="submission" date="2015-06" db="UniProtKB">
        <authorList>
            <consortium name="EnsemblProtists"/>
        </authorList>
    </citation>
    <scope>IDENTIFICATION</scope>
    <source>
        <strain evidence="4">Pr102</strain>
    </source>
</reference>
<evidence type="ECO:0000259" key="3">
    <source>
        <dbReference type="PROSITE" id="PS50011"/>
    </source>
</evidence>
<reference evidence="5" key="1">
    <citation type="journal article" date="2006" name="Science">
        <title>Phytophthora genome sequences uncover evolutionary origins and mechanisms of pathogenesis.</title>
        <authorList>
            <person name="Tyler B.M."/>
            <person name="Tripathy S."/>
            <person name="Zhang X."/>
            <person name="Dehal P."/>
            <person name="Jiang R.H."/>
            <person name="Aerts A."/>
            <person name="Arredondo F.D."/>
            <person name="Baxter L."/>
            <person name="Bensasson D."/>
            <person name="Beynon J.L."/>
            <person name="Chapman J."/>
            <person name="Damasceno C.M."/>
            <person name="Dorrance A.E."/>
            <person name="Dou D."/>
            <person name="Dickerman A.W."/>
            <person name="Dubchak I.L."/>
            <person name="Garbelotto M."/>
            <person name="Gijzen M."/>
            <person name="Gordon S.G."/>
            <person name="Govers F."/>
            <person name="Grunwald N.J."/>
            <person name="Huang W."/>
            <person name="Ivors K.L."/>
            <person name="Jones R.W."/>
            <person name="Kamoun S."/>
            <person name="Krampis K."/>
            <person name="Lamour K.H."/>
            <person name="Lee M.K."/>
            <person name="McDonald W.H."/>
            <person name="Medina M."/>
            <person name="Meijer H.J."/>
            <person name="Nordberg E.K."/>
            <person name="Maclean D.J."/>
            <person name="Ospina-Giraldo M.D."/>
            <person name="Morris P.F."/>
            <person name="Phuntumart V."/>
            <person name="Putnam N.H."/>
            <person name="Rash S."/>
            <person name="Rose J.K."/>
            <person name="Sakihama Y."/>
            <person name="Salamov A.A."/>
            <person name="Savidor A."/>
            <person name="Scheuring C.F."/>
            <person name="Smith B.M."/>
            <person name="Sobral B.W."/>
            <person name="Terry A."/>
            <person name="Torto-Alalibo T.A."/>
            <person name="Win J."/>
            <person name="Xu Z."/>
            <person name="Zhang H."/>
            <person name="Grigoriev I.V."/>
            <person name="Rokhsar D.S."/>
            <person name="Boore J.L."/>
        </authorList>
    </citation>
    <scope>NUCLEOTIDE SEQUENCE [LARGE SCALE GENOMIC DNA]</scope>
    <source>
        <strain evidence="5">Pr102</strain>
    </source>
</reference>
<dbReference type="GO" id="GO:0007165">
    <property type="term" value="P:signal transduction"/>
    <property type="evidence" value="ECO:0000318"/>
    <property type="project" value="GO_Central"/>
</dbReference>
<organism evidence="4 5">
    <name type="scientific">Phytophthora ramorum</name>
    <name type="common">Sudden oak death agent</name>
    <dbReference type="NCBI Taxonomy" id="164328"/>
    <lineage>
        <taxon>Eukaryota</taxon>
        <taxon>Sar</taxon>
        <taxon>Stramenopiles</taxon>
        <taxon>Oomycota</taxon>
        <taxon>Peronosporomycetes</taxon>
        <taxon>Peronosporales</taxon>
        <taxon>Peronosporaceae</taxon>
        <taxon>Phytophthora</taxon>
    </lineage>
</organism>
<keyword evidence="5" id="KW-1185">Reference proteome</keyword>
<evidence type="ECO:0000256" key="1">
    <source>
        <dbReference type="SAM" id="Phobius"/>
    </source>
</evidence>
<dbReference type="SMART" id="SM00220">
    <property type="entry name" value="S_TKc"/>
    <property type="match status" value="1"/>
</dbReference>
<keyword evidence="1" id="KW-1133">Transmembrane helix</keyword>
<dbReference type="PANTHER" id="PTHR44329">
    <property type="entry name" value="SERINE/THREONINE-PROTEIN KINASE TNNI3K-RELATED"/>
    <property type="match status" value="1"/>
</dbReference>
<feature type="transmembrane region" description="Helical" evidence="1">
    <location>
        <begin position="277"/>
        <end position="298"/>
    </location>
</feature>
<dbReference type="InParanoid" id="H3GUT7"/>
<dbReference type="VEuPathDB" id="FungiDB:KRP22_14919"/>
<feature type="chain" id="PRO_5003586912" description="Protein kinase domain-containing protein" evidence="2">
    <location>
        <begin position="21"/>
        <end position="609"/>
    </location>
</feature>
<evidence type="ECO:0000313" key="4">
    <source>
        <dbReference type="EnsemblProtists" id="Phyra81021"/>
    </source>
</evidence>
<dbReference type="InterPro" id="IPR008271">
    <property type="entry name" value="Ser/Thr_kinase_AS"/>
</dbReference>
<evidence type="ECO:0000256" key="2">
    <source>
        <dbReference type="SAM" id="SignalP"/>
    </source>
</evidence>
<keyword evidence="1" id="KW-0812">Transmembrane</keyword>
<dbReference type="VEuPathDB" id="FungiDB:KRP22_2043"/>
<keyword evidence="1" id="KW-0472">Membrane</keyword>
<dbReference type="VEuPathDB" id="FungiDB:KRP23_11022"/>
<dbReference type="Gene3D" id="1.10.510.10">
    <property type="entry name" value="Transferase(Phosphotransferase) domain 1"/>
    <property type="match status" value="1"/>
</dbReference>
<dbReference type="InterPro" id="IPR000719">
    <property type="entry name" value="Prot_kinase_dom"/>
</dbReference>
<dbReference type="Gene3D" id="3.30.200.20">
    <property type="entry name" value="Phosphorylase Kinase, domain 1"/>
    <property type="match status" value="1"/>
</dbReference>
<name>H3GUT7_PHYRM</name>
<dbReference type="eggNOG" id="KOG0192">
    <property type="taxonomic scope" value="Eukaryota"/>
</dbReference>
<dbReference type="STRING" id="164328.H3GUT7"/>
<dbReference type="GO" id="GO:0005524">
    <property type="term" value="F:ATP binding"/>
    <property type="evidence" value="ECO:0007669"/>
    <property type="project" value="InterPro"/>
</dbReference>
<dbReference type="PROSITE" id="PS00108">
    <property type="entry name" value="PROTEIN_KINASE_ST"/>
    <property type="match status" value="1"/>
</dbReference>
<sequence>MRLNYVLAVLVVFQCCGVQAYSDIPSLLTGLSTLAPPMVPSSLNMALRSLVKDVATFVKYPANLQRAMLWNAGWVRIIPESAGSGSASDGVGEYVQMYVQCGLTMSSIFLSESTLSDGSLCELETCKEGIITYTRSTCERSYVESKTLCALSPEADSFDATLSQRNGPMWSTNGDLDESFDPQFYQFNNGTGDNPSIYMLAQQSSWIMSEDSCPNRAQFIVPCRKVGDDEIADTWCVPPIESWVLDWVDNETQSIDPSAVTTIQDSSEGNGGLSTPAIVGIIVACIVVILILLGFIVVRQRRSRANHGQTGLWDDDIITANRVPREKVRIDQLISRGAFGEVYNGIYNEQHVAIKMLLPSTRRDIKLVNGFLAEARLTALMDHPRIVSCIGIAWDSLSDLCVVLEFMEGGDLRTLLNNYERSRYPVGFNREKATIALHVAHALTYMHSLEPPVIHRDLKSRNILLNHMLEAKLTDFGISRERLDETMTAGVGTSLWMAPEVMRGEKYDEKADMFSFGVVLSELDVHTLPYAQAKQEMQNAHGRQMTDATLLQRVAMGTVGLEFSDAGPLSMIELGRACVSADPSVRPSAAEALFKLQVILSKEMIYVPS</sequence>
<dbReference type="GO" id="GO:0004674">
    <property type="term" value="F:protein serine/threonine kinase activity"/>
    <property type="evidence" value="ECO:0000318"/>
    <property type="project" value="GO_Central"/>
</dbReference>
<keyword evidence="2" id="KW-0732">Signal</keyword>
<dbReference type="Proteomes" id="UP000005238">
    <property type="component" value="Unassembled WGS sequence"/>
</dbReference>
<feature type="domain" description="Protein kinase" evidence="3">
    <location>
        <begin position="328"/>
        <end position="600"/>
    </location>
</feature>
<dbReference type="HOGENOM" id="CLU_000288_63_45_1"/>
<feature type="signal peptide" evidence="2">
    <location>
        <begin position="1"/>
        <end position="20"/>
    </location>
</feature>
<proteinExistence type="predicted"/>
<dbReference type="VEuPathDB" id="FungiDB:KRP23_2953"/>
<dbReference type="InterPro" id="IPR051681">
    <property type="entry name" value="Ser/Thr_Kinases-Pseudokinases"/>
</dbReference>
<dbReference type="PROSITE" id="PS50011">
    <property type="entry name" value="PROTEIN_KINASE_DOM"/>
    <property type="match status" value="1"/>
</dbReference>